<name>A0A9P7KJZ7_9AGAR</name>
<comment type="caution">
    <text evidence="2">The sequence shown here is derived from an EMBL/GenBank/DDBJ whole genome shotgun (WGS) entry which is preliminary data.</text>
</comment>
<reference evidence="2" key="2">
    <citation type="submission" date="2021-10" db="EMBL/GenBank/DDBJ databases">
        <title>Phylogenomics reveals ancestral predisposition of the termite-cultivated fungus Termitomyces towards a domesticated lifestyle.</title>
        <authorList>
            <person name="Auxier B."/>
            <person name="Grum-Grzhimaylo A."/>
            <person name="Cardenas M.E."/>
            <person name="Lodge J.D."/>
            <person name="Laessoe T."/>
            <person name="Pedersen O."/>
            <person name="Smith M.E."/>
            <person name="Kuyper T.W."/>
            <person name="Franco-Molano E.A."/>
            <person name="Baroni T.J."/>
            <person name="Aanen D.K."/>
        </authorList>
    </citation>
    <scope>NUCLEOTIDE SEQUENCE</scope>
    <source>
        <strain evidence="2">D49</strain>
    </source>
</reference>
<dbReference type="AlphaFoldDB" id="A0A9P7KJZ7"/>
<gene>
    <name evidence="2" type="ORF">H0H81_000538</name>
</gene>
<protein>
    <submittedName>
        <fullName evidence="2">Uncharacterized protein</fullName>
    </submittedName>
</protein>
<keyword evidence="1" id="KW-1133">Transmembrane helix</keyword>
<keyword evidence="1" id="KW-0812">Transmembrane</keyword>
<evidence type="ECO:0000313" key="2">
    <source>
        <dbReference type="EMBL" id="KAG5650146.1"/>
    </source>
</evidence>
<feature type="non-terminal residue" evidence="2">
    <location>
        <position position="1"/>
    </location>
</feature>
<dbReference type="EMBL" id="JABCKI010000540">
    <property type="protein sequence ID" value="KAG5650146.1"/>
    <property type="molecule type" value="Genomic_DNA"/>
</dbReference>
<evidence type="ECO:0000256" key="1">
    <source>
        <dbReference type="SAM" id="Phobius"/>
    </source>
</evidence>
<accession>A0A9P7KJZ7</accession>
<feature type="transmembrane region" description="Helical" evidence="1">
    <location>
        <begin position="69"/>
        <end position="92"/>
    </location>
</feature>
<organism evidence="2 3">
    <name type="scientific">Sphagnurus paluster</name>
    <dbReference type="NCBI Taxonomy" id="117069"/>
    <lineage>
        <taxon>Eukaryota</taxon>
        <taxon>Fungi</taxon>
        <taxon>Dikarya</taxon>
        <taxon>Basidiomycota</taxon>
        <taxon>Agaricomycotina</taxon>
        <taxon>Agaricomycetes</taxon>
        <taxon>Agaricomycetidae</taxon>
        <taxon>Agaricales</taxon>
        <taxon>Tricholomatineae</taxon>
        <taxon>Lyophyllaceae</taxon>
        <taxon>Sphagnurus</taxon>
    </lineage>
</organism>
<evidence type="ECO:0000313" key="3">
    <source>
        <dbReference type="Proteomes" id="UP000717328"/>
    </source>
</evidence>
<proteinExistence type="predicted"/>
<keyword evidence="3" id="KW-1185">Reference proteome</keyword>
<dbReference type="Proteomes" id="UP000717328">
    <property type="component" value="Unassembled WGS sequence"/>
</dbReference>
<reference evidence="2" key="1">
    <citation type="submission" date="2021-02" db="EMBL/GenBank/DDBJ databases">
        <authorList>
            <person name="Nieuwenhuis M."/>
            <person name="Van De Peppel L.J.J."/>
        </authorList>
    </citation>
    <scope>NUCLEOTIDE SEQUENCE</scope>
    <source>
        <strain evidence="2">D49</strain>
    </source>
</reference>
<keyword evidence="1" id="KW-0472">Membrane</keyword>
<sequence>DSAHVQAFVKALRNPVSGIACQLFNLKCAYAVLDAEATSSRSALIDFIKKALEEERTSPWRRLGDTKPIYASAFQALIGPQLIAYTLILYVAPNHIYRRRRAQAALDDLVATSRRLLDILPTSAGTLDWLFKRQGTAPLHEAWYIYSYNPFGALGFFTDEHPLLTVRGFATIGVAEPPQVGERRRIPVQGSSALPQCRRQDISWVLKPSSEHPGFVNMVTFKGDPASPTRQIVFWDMAAEKYSLQNEGQGTNAHFKFEVDDEAMVFATSHHYSRMLECENPIMTRVNIKGMHKGAGGRFLSWWNCGMVEVNMKQQSEREAGAWEGKIPASTSADQRVARRGLGLYGF</sequence>